<evidence type="ECO:0000313" key="1">
    <source>
        <dbReference type="EMBL" id="JAD16409.1"/>
    </source>
</evidence>
<sequence length="208" mass="23118">MGAGISEQNRAAQSRAEPGRWWLDVAGDARLGELRQWCRRARCAVREPVGGLAQGCGAQRRALRRGRRAAGDGDGEQRRQALVVQHVGEGVLQHHMATVKPTVASARPEPQRGGGAARIRGGRRWHPWWRRLGGLGAGAAPWVSSWRRHEASDLTAWRGGRCGRRSAWLPPRRSWGKEARRWRLDHGGRGSEGWEKGVGTRAWSGRSW</sequence>
<name>A0A0A8XR41_ARUDO</name>
<proteinExistence type="predicted"/>
<accession>A0A0A8XR41</accession>
<protein>
    <submittedName>
        <fullName evidence="1">Uncharacterized protein</fullName>
    </submittedName>
</protein>
<organism evidence="1">
    <name type="scientific">Arundo donax</name>
    <name type="common">Giant reed</name>
    <name type="synonym">Donax arundinaceus</name>
    <dbReference type="NCBI Taxonomy" id="35708"/>
    <lineage>
        <taxon>Eukaryota</taxon>
        <taxon>Viridiplantae</taxon>
        <taxon>Streptophyta</taxon>
        <taxon>Embryophyta</taxon>
        <taxon>Tracheophyta</taxon>
        <taxon>Spermatophyta</taxon>
        <taxon>Magnoliopsida</taxon>
        <taxon>Liliopsida</taxon>
        <taxon>Poales</taxon>
        <taxon>Poaceae</taxon>
        <taxon>PACMAD clade</taxon>
        <taxon>Arundinoideae</taxon>
        <taxon>Arundineae</taxon>
        <taxon>Arundo</taxon>
    </lineage>
</organism>
<dbReference type="EMBL" id="GBRH01281486">
    <property type="protein sequence ID" value="JAD16409.1"/>
    <property type="molecule type" value="Transcribed_RNA"/>
</dbReference>
<reference evidence="1" key="1">
    <citation type="submission" date="2014-09" db="EMBL/GenBank/DDBJ databases">
        <authorList>
            <person name="Magalhaes I.L.F."/>
            <person name="Oliveira U."/>
            <person name="Santos F.R."/>
            <person name="Vidigal T.H.D.A."/>
            <person name="Brescovit A.D."/>
            <person name="Santos A.J."/>
        </authorList>
    </citation>
    <scope>NUCLEOTIDE SEQUENCE</scope>
    <source>
        <tissue evidence="1">Shoot tissue taken approximately 20 cm above the soil surface</tissue>
    </source>
</reference>
<dbReference type="AlphaFoldDB" id="A0A0A8XR41"/>
<reference evidence="1" key="2">
    <citation type="journal article" date="2015" name="Data Brief">
        <title>Shoot transcriptome of the giant reed, Arundo donax.</title>
        <authorList>
            <person name="Barrero R.A."/>
            <person name="Guerrero F.D."/>
            <person name="Moolhuijzen P."/>
            <person name="Goolsby J.A."/>
            <person name="Tidwell J."/>
            <person name="Bellgard S.E."/>
            <person name="Bellgard M.I."/>
        </authorList>
    </citation>
    <scope>NUCLEOTIDE SEQUENCE</scope>
    <source>
        <tissue evidence="1">Shoot tissue taken approximately 20 cm above the soil surface</tissue>
    </source>
</reference>